<accession>F6BDZ5</accession>
<dbReference type="STRING" id="880724.Metig_1168"/>
<evidence type="ECO:0000256" key="1">
    <source>
        <dbReference type="SAM" id="Phobius"/>
    </source>
</evidence>
<dbReference type="RefSeq" id="WP_013799306.1">
    <property type="nucleotide sequence ID" value="NC_015562.1"/>
</dbReference>
<keyword evidence="1" id="KW-1133">Transmembrane helix</keyword>
<sequence length="222" mass="24952">MKKFLPIFLLLMLSPVFGEFIVVPETVPINESVYVIFKWSCEQGISNFNVTINSDAVEFENNSLYYAGVAANAEIIKLFKGKAKKLGNHTIVITMDYWKNGCHIRKKHYLNISIIPKTIIKIKKEVVEKIIVKNETINESSINNITNNKSKNESAQTTVQTINKNNSNIENITNVEISINVNNSQSQKNTESLYSLHSLYYVIGGLLVGILSGIAFMYAIKA</sequence>
<dbReference type="Proteomes" id="UP000009227">
    <property type="component" value="Chromosome"/>
</dbReference>
<dbReference type="AlphaFoldDB" id="F6BDZ5"/>
<dbReference type="OrthoDB" id="66107at2157"/>
<keyword evidence="3" id="KW-1185">Reference proteome</keyword>
<organism evidence="3">
    <name type="scientific">Methanotorris igneus (strain DSM 5666 / JCM 11834 / Kol 5)</name>
    <dbReference type="NCBI Taxonomy" id="880724"/>
    <lineage>
        <taxon>Archaea</taxon>
        <taxon>Methanobacteriati</taxon>
        <taxon>Methanobacteriota</taxon>
        <taxon>Methanomada group</taxon>
        <taxon>Methanococci</taxon>
        <taxon>Methanococcales</taxon>
        <taxon>Methanocaldococcaceae</taxon>
        <taxon>Methanotorris</taxon>
    </lineage>
</organism>
<dbReference type="EMBL" id="CP002737">
    <property type="protein sequence ID" value="AEF96706.1"/>
    <property type="molecule type" value="Genomic_DNA"/>
</dbReference>
<keyword evidence="1" id="KW-0812">Transmembrane</keyword>
<dbReference type="HOGENOM" id="CLU_1259103_0_0_2"/>
<gene>
    <name evidence="2" type="ordered locus">Metig_1168</name>
</gene>
<dbReference type="GeneID" id="10644028"/>
<protein>
    <submittedName>
        <fullName evidence="2">Uncharacterized protein</fullName>
    </submittedName>
</protein>
<evidence type="ECO:0000313" key="3">
    <source>
        <dbReference type="Proteomes" id="UP000009227"/>
    </source>
</evidence>
<feature type="transmembrane region" description="Helical" evidence="1">
    <location>
        <begin position="199"/>
        <end position="220"/>
    </location>
</feature>
<evidence type="ECO:0000313" key="2">
    <source>
        <dbReference type="EMBL" id="AEF96706.1"/>
    </source>
</evidence>
<reference evidence="2 3" key="1">
    <citation type="submission" date="2011-05" db="EMBL/GenBank/DDBJ databases">
        <title>Complete sequence of Methanotorris igneus Kol 5.</title>
        <authorList>
            <consortium name="US DOE Joint Genome Institute"/>
            <person name="Lucas S."/>
            <person name="Han J."/>
            <person name="Lapidus A."/>
            <person name="Cheng J.-F."/>
            <person name="Goodwin L."/>
            <person name="Pitluck S."/>
            <person name="Peters L."/>
            <person name="Mikhailova N."/>
            <person name="Chertkov O."/>
            <person name="Han C."/>
            <person name="Tapia R."/>
            <person name="Land M."/>
            <person name="Hauser L."/>
            <person name="Kyrpides N."/>
            <person name="Ivanova N."/>
            <person name="Pagani I."/>
            <person name="Sieprawska-Lupa M."/>
            <person name="Whitman W."/>
            <person name="Woyke T."/>
        </authorList>
    </citation>
    <scope>NUCLEOTIDE SEQUENCE [LARGE SCALE GENOMIC DNA]</scope>
    <source>
        <strain evidence="3">DSM 5666 / JCM 11834 / Kol 5</strain>
    </source>
</reference>
<proteinExistence type="predicted"/>
<name>F6BDZ5_METIK</name>
<keyword evidence="1" id="KW-0472">Membrane</keyword>
<dbReference type="KEGG" id="mig:Metig_1168"/>